<reference evidence="5" key="1">
    <citation type="journal article" date="2019" name="Int. J. Syst. Evol. Microbiol.">
        <title>The Global Catalogue of Microorganisms (GCM) 10K type strain sequencing project: providing services to taxonomists for standard genome sequencing and annotation.</title>
        <authorList>
            <consortium name="The Broad Institute Genomics Platform"/>
            <consortium name="The Broad Institute Genome Sequencing Center for Infectious Disease"/>
            <person name="Wu L."/>
            <person name="Ma J."/>
        </authorList>
    </citation>
    <scope>NUCLEOTIDE SEQUENCE [LARGE SCALE GENOMIC DNA]</scope>
    <source>
        <strain evidence="5">KCTC 42805</strain>
    </source>
</reference>
<dbReference type="Pfam" id="PF16344">
    <property type="entry name" value="FecR_C"/>
    <property type="match status" value="1"/>
</dbReference>
<dbReference type="InterPro" id="IPR006860">
    <property type="entry name" value="FecR"/>
</dbReference>
<dbReference type="PANTHER" id="PTHR30273">
    <property type="entry name" value="PERIPLASMIC SIGNAL SENSOR AND SIGMA FACTOR ACTIVATOR FECR-RELATED"/>
    <property type="match status" value="1"/>
</dbReference>
<dbReference type="InterPro" id="IPR032508">
    <property type="entry name" value="FecR_C"/>
</dbReference>
<dbReference type="Gene3D" id="2.60.120.1440">
    <property type="match status" value="1"/>
</dbReference>
<dbReference type="Pfam" id="PF04773">
    <property type="entry name" value="FecR"/>
    <property type="match status" value="1"/>
</dbReference>
<gene>
    <name evidence="4" type="ORF">ACFSUS_18755</name>
</gene>
<name>A0ABW5M804_9BACT</name>
<keyword evidence="1" id="KW-1133">Transmembrane helix</keyword>
<feature type="transmembrane region" description="Helical" evidence="1">
    <location>
        <begin position="97"/>
        <end position="118"/>
    </location>
</feature>
<evidence type="ECO:0000259" key="3">
    <source>
        <dbReference type="Pfam" id="PF16344"/>
    </source>
</evidence>
<comment type="caution">
    <text evidence="4">The sequence shown here is derived from an EMBL/GenBank/DDBJ whole genome shotgun (WGS) entry which is preliminary data.</text>
</comment>
<dbReference type="Proteomes" id="UP001597469">
    <property type="component" value="Unassembled WGS sequence"/>
</dbReference>
<dbReference type="PANTHER" id="PTHR30273:SF2">
    <property type="entry name" value="PROTEIN FECR"/>
    <property type="match status" value="1"/>
</dbReference>
<feature type="domain" description="FecR protein" evidence="2">
    <location>
        <begin position="125"/>
        <end position="221"/>
    </location>
</feature>
<protein>
    <submittedName>
        <fullName evidence="4">FecR domain-containing protein</fullName>
    </submittedName>
</protein>
<evidence type="ECO:0000313" key="5">
    <source>
        <dbReference type="Proteomes" id="UP001597469"/>
    </source>
</evidence>
<proteinExistence type="predicted"/>
<keyword evidence="1" id="KW-0472">Membrane</keyword>
<evidence type="ECO:0000313" key="4">
    <source>
        <dbReference type="EMBL" id="MFD2572687.1"/>
    </source>
</evidence>
<keyword evidence="1" id="KW-0812">Transmembrane</keyword>
<feature type="domain" description="Protein FecR C-terminal" evidence="3">
    <location>
        <begin position="265"/>
        <end position="332"/>
    </location>
</feature>
<keyword evidence="5" id="KW-1185">Reference proteome</keyword>
<sequence length="340" mass="38369">MEYREFSAIDLATDPAFIDWVQRPDSTNLAFWETFLAQNPDRAEVVAAARQLVTGWQINTPTASADDMDSVWHKIQAATTDHTVSSQSRFVINRSSYWRWATAASVVLVLLTGGLWFFNKSHTVRYVTQRGETKTVQLPDKSTVVLNTSSSLEFSGDWKANQPREVTLTGEAFFSVTHQQNQQSFTVRTPENLRVEVLGTTFTVSEQATKTRVVLNSGKVRLYVSSGAQPLLMKPGELVEVSKNRQEVVRRKVVPDVYSTWKDNQFVFDDTSLGEVAEMIGRQFGDTVEFADDSLRNRRITLRLPTRDLDLLLVSVAEMHDLKIERQANHIRIAATPAAK</sequence>
<organism evidence="4 5">
    <name type="scientific">Spirosoma soli</name>
    <dbReference type="NCBI Taxonomy" id="1770529"/>
    <lineage>
        <taxon>Bacteria</taxon>
        <taxon>Pseudomonadati</taxon>
        <taxon>Bacteroidota</taxon>
        <taxon>Cytophagia</taxon>
        <taxon>Cytophagales</taxon>
        <taxon>Cytophagaceae</taxon>
        <taxon>Spirosoma</taxon>
    </lineage>
</organism>
<dbReference type="Gene3D" id="3.55.50.30">
    <property type="match status" value="1"/>
</dbReference>
<dbReference type="RefSeq" id="WP_381525280.1">
    <property type="nucleotide sequence ID" value="NZ_JBHULN010000012.1"/>
</dbReference>
<dbReference type="PIRSF" id="PIRSF018266">
    <property type="entry name" value="FecR"/>
    <property type="match status" value="1"/>
</dbReference>
<evidence type="ECO:0000256" key="1">
    <source>
        <dbReference type="SAM" id="Phobius"/>
    </source>
</evidence>
<dbReference type="InterPro" id="IPR012373">
    <property type="entry name" value="Ferrdict_sens_TM"/>
</dbReference>
<accession>A0ABW5M804</accession>
<evidence type="ECO:0000259" key="2">
    <source>
        <dbReference type="Pfam" id="PF04773"/>
    </source>
</evidence>
<dbReference type="EMBL" id="JBHULN010000012">
    <property type="protein sequence ID" value="MFD2572687.1"/>
    <property type="molecule type" value="Genomic_DNA"/>
</dbReference>